<evidence type="ECO:0000313" key="2">
    <source>
        <dbReference type="Proteomes" id="UP001330184"/>
    </source>
</evidence>
<dbReference type="Proteomes" id="UP001330184">
    <property type="component" value="Chromosome"/>
</dbReference>
<organism evidence="1 2">
    <name type="scientific">Flagellimonas marinaquae</name>
    <dbReference type="NCBI Taxonomy" id="254955"/>
    <lineage>
        <taxon>Bacteria</taxon>
        <taxon>Pseudomonadati</taxon>
        <taxon>Bacteroidota</taxon>
        <taxon>Flavobacteriia</taxon>
        <taxon>Flavobacteriales</taxon>
        <taxon>Flavobacteriaceae</taxon>
        <taxon>Flagellimonas</taxon>
    </lineage>
</organism>
<reference evidence="1 2" key="1">
    <citation type="submission" date="2023-01" db="EMBL/GenBank/DDBJ databases">
        <title>Complete genome sequence of Muricauda aquimarina strain IFOP_LL357.</title>
        <authorList>
            <person name="Gajardo G."/>
            <person name="Ueki S."/>
            <person name="Maruyama F."/>
        </authorList>
    </citation>
    <scope>NUCLEOTIDE SEQUENCE [LARGE SCALE GENOMIC DNA]</scope>
    <source>
        <strain evidence="1 2">IFOP_LL357</strain>
    </source>
</reference>
<proteinExistence type="predicted"/>
<keyword evidence="2" id="KW-1185">Reference proteome</keyword>
<evidence type="ECO:0000313" key="1">
    <source>
        <dbReference type="EMBL" id="BDW91996.1"/>
    </source>
</evidence>
<protein>
    <submittedName>
        <fullName evidence="1">Uncharacterized protein</fullName>
    </submittedName>
</protein>
<name>A0AA48HXP9_9FLAO</name>
<dbReference type="AlphaFoldDB" id="A0AA48HXP9"/>
<accession>A0AA48HXP9</accession>
<sequence>MDHFQRVELEYAVRLQVVKILIGEAEHLMEYLSLVVMQINPSNGYVLVNEETPEPLFSKIKNNLVQPKPKKGVKVSSSLQVSLNF</sequence>
<dbReference type="EMBL" id="AP027268">
    <property type="protein sequence ID" value="BDW91996.1"/>
    <property type="molecule type" value="Genomic_DNA"/>
</dbReference>
<gene>
    <name evidence="1" type="ORF">MACH07_08280</name>
</gene>